<evidence type="ECO:0000259" key="3">
    <source>
        <dbReference type="SMART" id="SM00646"/>
    </source>
</evidence>
<keyword evidence="2" id="KW-0472">Membrane</keyword>
<proteinExistence type="predicted"/>
<dbReference type="Proteomes" id="UP000277811">
    <property type="component" value="Unassembled WGS sequence"/>
</dbReference>
<feature type="domain" description="MurNAc-LAA" evidence="3">
    <location>
        <begin position="117"/>
        <end position="228"/>
    </location>
</feature>
<name>A0A498R051_9FIRM</name>
<keyword evidence="5" id="KW-1185">Reference proteome</keyword>
<dbReference type="EMBL" id="UPPP01000051">
    <property type="protein sequence ID" value="VBB04874.1"/>
    <property type="molecule type" value="Genomic_DNA"/>
</dbReference>
<reference evidence="4 5" key="1">
    <citation type="submission" date="2018-06" db="EMBL/GenBank/DDBJ databases">
        <authorList>
            <person name="Strepis N."/>
        </authorList>
    </citation>
    <scope>NUCLEOTIDE SEQUENCE [LARGE SCALE GENOMIC DNA]</scope>
    <source>
        <strain evidence="4">LUCI</strain>
    </source>
</reference>
<dbReference type="InterPro" id="IPR002508">
    <property type="entry name" value="MurNAc-LAA_cat"/>
</dbReference>
<keyword evidence="2" id="KW-1133">Transmembrane helix</keyword>
<dbReference type="AlphaFoldDB" id="A0A498R051"/>
<dbReference type="GO" id="GO:0009253">
    <property type="term" value="P:peptidoglycan catabolic process"/>
    <property type="evidence" value="ECO:0007669"/>
    <property type="project" value="InterPro"/>
</dbReference>
<dbReference type="GO" id="GO:0008745">
    <property type="term" value="F:N-acetylmuramoyl-L-alanine amidase activity"/>
    <property type="evidence" value="ECO:0007669"/>
    <property type="project" value="InterPro"/>
</dbReference>
<gene>
    <name evidence="4" type="ORF">LUCI_0080</name>
</gene>
<keyword evidence="2" id="KW-0812">Transmembrane</keyword>
<sequence length="237" mass="26013">MLMILRQQQVRRLAVFSIATVILNLAAIRYLVRDDLETVNLAALKGHKIIIDAGHGGIDSGASQNGVVEKDVNLAIARKLGRVLEDNGSGVSFTREDDIDYYTRGKGGKRSDLMKRVEMINAAGAEVFVSIHVNAIRQTELKGAQVFYNPQKASSKVLAETMQRALKDFPPGNKRQAKQDLGILLLNATTIPGVLVETGYVTNKEEAVRLADPVYQQKLAEQIARALAYHFSQNAGR</sequence>
<evidence type="ECO:0000313" key="5">
    <source>
        <dbReference type="Proteomes" id="UP000277811"/>
    </source>
</evidence>
<accession>A0A498R051</accession>
<dbReference type="OrthoDB" id="9806267at2"/>
<feature type="transmembrane region" description="Helical" evidence="2">
    <location>
        <begin position="12"/>
        <end position="32"/>
    </location>
</feature>
<evidence type="ECO:0000313" key="4">
    <source>
        <dbReference type="EMBL" id="VBB04874.1"/>
    </source>
</evidence>
<dbReference type="PANTHER" id="PTHR30404:SF0">
    <property type="entry name" value="N-ACETYLMURAMOYL-L-ALANINE AMIDASE AMIC"/>
    <property type="match status" value="1"/>
</dbReference>
<dbReference type="PANTHER" id="PTHR30404">
    <property type="entry name" value="N-ACETYLMURAMOYL-L-ALANINE AMIDASE"/>
    <property type="match status" value="1"/>
</dbReference>
<dbReference type="Pfam" id="PF01520">
    <property type="entry name" value="Amidase_3"/>
    <property type="match status" value="1"/>
</dbReference>
<evidence type="ECO:0000256" key="2">
    <source>
        <dbReference type="SAM" id="Phobius"/>
    </source>
</evidence>
<dbReference type="CDD" id="cd02696">
    <property type="entry name" value="MurNAc-LAA"/>
    <property type="match status" value="1"/>
</dbReference>
<dbReference type="SMART" id="SM00646">
    <property type="entry name" value="Ami_3"/>
    <property type="match status" value="1"/>
</dbReference>
<dbReference type="SUPFAM" id="SSF53187">
    <property type="entry name" value="Zn-dependent exopeptidases"/>
    <property type="match status" value="1"/>
</dbReference>
<dbReference type="InterPro" id="IPR050695">
    <property type="entry name" value="N-acetylmuramoyl_amidase_3"/>
</dbReference>
<organism evidence="4 5">
    <name type="scientific">Lucifera butyrica</name>
    <dbReference type="NCBI Taxonomy" id="1351585"/>
    <lineage>
        <taxon>Bacteria</taxon>
        <taxon>Bacillati</taxon>
        <taxon>Bacillota</taxon>
        <taxon>Negativicutes</taxon>
        <taxon>Veillonellales</taxon>
        <taxon>Veillonellaceae</taxon>
        <taxon>Lucifera</taxon>
    </lineage>
</organism>
<evidence type="ECO:0000256" key="1">
    <source>
        <dbReference type="ARBA" id="ARBA00022801"/>
    </source>
</evidence>
<dbReference type="Gene3D" id="3.40.630.40">
    <property type="entry name" value="Zn-dependent exopeptidases"/>
    <property type="match status" value="1"/>
</dbReference>
<keyword evidence="1" id="KW-0378">Hydrolase</keyword>
<protein>
    <submittedName>
        <fullName evidence="4">N-acetylmuramoyl-l-alanine amidase</fullName>
    </submittedName>
</protein>
<dbReference type="RefSeq" id="WP_122625896.1">
    <property type="nucleotide sequence ID" value="NZ_UPPP01000051.1"/>
</dbReference>
<dbReference type="GO" id="GO:0030288">
    <property type="term" value="C:outer membrane-bounded periplasmic space"/>
    <property type="evidence" value="ECO:0007669"/>
    <property type="project" value="TreeGrafter"/>
</dbReference>